<protein>
    <recommendedName>
        <fullName evidence="1">Winged helix-turn-helix domain-containing protein</fullName>
    </recommendedName>
</protein>
<evidence type="ECO:0000259" key="1">
    <source>
        <dbReference type="Pfam" id="PF14090"/>
    </source>
</evidence>
<dbReference type="Pfam" id="PF14090">
    <property type="entry name" value="HTH_39"/>
    <property type="match status" value="1"/>
</dbReference>
<organism evidence="2">
    <name type="scientific">bioreactor metagenome</name>
    <dbReference type="NCBI Taxonomy" id="1076179"/>
    <lineage>
        <taxon>unclassified sequences</taxon>
        <taxon>metagenomes</taxon>
        <taxon>ecological metagenomes</taxon>
    </lineage>
</organism>
<reference evidence="2" key="1">
    <citation type="submission" date="2019-08" db="EMBL/GenBank/DDBJ databases">
        <authorList>
            <person name="Kucharzyk K."/>
            <person name="Murdoch R.W."/>
            <person name="Higgins S."/>
            <person name="Loffler F."/>
        </authorList>
    </citation>
    <scope>NUCLEOTIDE SEQUENCE</scope>
</reference>
<gene>
    <name evidence="2" type="ORF">SDC9_128298</name>
</gene>
<dbReference type="AlphaFoldDB" id="A0A645CVT8"/>
<sequence>MSVETVCQCEQLQEALERGERITALEALRRFGCLRLSARIYDLKKRGVPIESETVKRNGKQFKEYFMGRGN</sequence>
<evidence type="ECO:0000313" key="2">
    <source>
        <dbReference type="EMBL" id="MPM81246.1"/>
    </source>
</evidence>
<dbReference type="InterPro" id="IPR055245">
    <property type="entry name" value="HTH_proteobacteria"/>
</dbReference>
<comment type="caution">
    <text evidence="2">The sequence shown here is derived from an EMBL/GenBank/DDBJ whole genome shotgun (WGS) entry which is preliminary data.</text>
</comment>
<accession>A0A645CVT8</accession>
<proteinExistence type="predicted"/>
<feature type="domain" description="Winged helix-turn-helix" evidence="1">
    <location>
        <begin position="8"/>
        <end position="67"/>
    </location>
</feature>
<dbReference type="EMBL" id="VSSQ01030643">
    <property type="protein sequence ID" value="MPM81246.1"/>
    <property type="molecule type" value="Genomic_DNA"/>
</dbReference>
<name>A0A645CVT8_9ZZZZ</name>